<evidence type="ECO:0000313" key="2">
    <source>
        <dbReference type="EMBL" id="GJS88936.1"/>
    </source>
</evidence>
<reference evidence="2" key="1">
    <citation type="journal article" date="2022" name="Int. J. Mol. Sci.">
        <title>Draft Genome of Tanacetum Coccineum: Genomic Comparison of Closely Related Tanacetum-Family Plants.</title>
        <authorList>
            <person name="Yamashiro T."/>
            <person name="Shiraishi A."/>
            <person name="Nakayama K."/>
            <person name="Satake H."/>
        </authorList>
    </citation>
    <scope>NUCLEOTIDE SEQUENCE</scope>
</reference>
<name>A0ABQ4ZI07_9ASTR</name>
<proteinExistence type="predicted"/>
<dbReference type="Proteomes" id="UP001151760">
    <property type="component" value="Unassembled WGS sequence"/>
</dbReference>
<accession>A0ABQ4ZI07</accession>
<reference evidence="2" key="2">
    <citation type="submission" date="2022-01" db="EMBL/GenBank/DDBJ databases">
        <authorList>
            <person name="Yamashiro T."/>
            <person name="Shiraishi A."/>
            <person name="Satake H."/>
            <person name="Nakayama K."/>
        </authorList>
    </citation>
    <scope>NUCLEOTIDE SEQUENCE</scope>
</reference>
<organism evidence="2 3">
    <name type="scientific">Tanacetum coccineum</name>
    <dbReference type="NCBI Taxonomy" id="301880"/>
    <lineage>
        <taxon>Eukaryota</taxon>
        <taxon>Viridiplantae</taxon>
        <taxon>Streptophyta</taxon>
        <taxon>Embryophyta</taxon>
        <taxon>Tracheophyta</taxon>
        <taxon>Spermatophyta</taxon>
        <taxon>Magnoliopsida</taxon>
        <taxon>eudicotyledons</taxon>
        <taxon>Gunneridae</taxon>
        <taxon>Pentapetalae</taxon>
        <taxon>asterids</taxon>
        <taxon>campanulids</taxon>
        <taxon>Asterales</taxon>
        <taxon>Asteraceae</taxon>
        <taxon>Asteroideae</taxon>
        <taxon>Anthemideae</taxon>
        <taxon>Anthemidinae</taxon>
        <taxon>Tanacetum</taxon>
    </lineage>
</organism>
<dbReference type="Pfam" id="PF07727">
    <property type="entry name" value="RVT_2"/>
    <property type="match status" value="1"/>
</dbReference>
<sequence>MDEEGVITKNKARLVAQGYNQQEGIDYEETFAPIARLEAIRIFLAYAAYMGFMVYQMDVKSAFLNGKISEEVYVQQPPRFESSEFPDHVCKLDKALYGLKHAPRA</sequence>
<dbReference type="InterPro" id="IPR013103">
    <property type="entry name" value="RVT_2"/>
</dbReference>
<protein>
    <submittedName>
        <fullName evidence="2">Retrovirus-related pol polyprotein from transposon TNT 1-94</fullName>
    </submittedName>
</protein>
<keyword evidence="3" id="KW-1185">Reference proteome</keyword>
<dbReference type="EMBL" id="BQNB010011312">
    <property type="protein sequence ID" value="GJS88936.1"/>
    <property type="molecule type" value="Genomic_DNA"/>
</dbReference>
<comment type="caution">
    <text evidence="2">The sequence shown here is derived from an EMBL/GenBank/DDBJ whole genome shotgun (WGS) entry which is preliminary data.</text>
</comment>
<feature type="domain" description="Reverse transcriptase Ty1/copia-type" evidence="1">
    <location>
        <begin position="6"/>
        <end position="104"/>
    </location>
</feature>
<evidence type="ECO:0000259" key="1">
    <source>
        <dbReference type="Pfam" id="PF07727"/>
    </source>
</evidence>
<feature type="non-terminal residue" evidence="2">
    <location>
        <position position="105"/>
    </location>
</feature>
<gene>
    <name evidence="2" type="ORF">Tco_0771572</name>
</gene>
<evidence type="ECO:0000313" key="3">
    <source>
        <dbReference type="Proteomes" id="UP001151760"/>
    </source>
</evidence>